<comment type="caution">
    <text evidence="5">The sequence shown here is derived from an EMBL/GenBank/DDBJ whole genome shotgun (WGS) entry which is preliminary data.</text>
</comment>
<dbReference type="Proteomes" id="UP000005583">
    <property type="component" value="Unassembled WGS sequence"/>
</dbReference>
<comment type="subcellular location">
    <subcellularLocation>
        <location evidence="1">Membrane</location>
    </subcellularLocation>
</comment>
<accession>C2EQI0</accession>
<reference evidence="5 6" key="1">
    <citation type="submission" date="2009-01" db="EMBL/GenBank/DDBJ databases">
        <authorList>
            <person name="Qin X."/>
            <person name="Bachman B."/>
            <person name="Battles P."/>
            <person name="Bell A."/>
            <person name="Bess C."/>
            <person name="Bickham C."/>
            <person name="Chaboub L."/>
            <person name="Chen D."/>
            <person name="Coyle M."/>
            <person name="Deiros D.R."/>
            <person name="Dinh H."/>
            <person name="Forbes L."/>
            <person name="Fowler G."/>
            <person name="Francisco L."/>
            <person name="Fu Q."/>
            <person name="Gubbala S."/>
            <person name="Hale W."/>
            <person name="Han Y."/>
            <person name="Hemphill L."/>
            <person name="Highlander S.K."/>
            <person name="Hirani K."/>
            <person name="Hogues M."/>
            <person name="Jackson L."/>
            <person name="Jakkamsetti A."/>
            <person name="Javaid M."/>
            <person name="Jiang H."/>
            <person name="Korchina V."/>
            <person name="Kovar C."/>
            <person name="Lara F."/>
            <person name="Lee S."/>
            <person name="Mata R."/>
            <person name="Mathew T."/>
            <person name="Moen C."/>
            <person name="Morales K."/>
            <person name="Munidasa M."/>
            <person name="Nazareth L."/>
            <person name="Ngo R."/>
            <person name="Nguyen L."/>
            <person name="Okwuonu G."/>
            <person name="Ongeri F."/>
            <person name="Patil S."/>
            <person name="Petrosino J."/>
            <person name="Pham C."/>
            <person name="Pham P."/>
            <person name="Pu L.-L."/>
            <person name="Puazo M."/>
            <person name="Raj R."/>
            <person name="Reid J."/>
            <person name="Rouhana J."/>
            <person name="Saada N."/>
            <person name="Shang Y."/>
            <person name="Simmons D."/>
            <person name="Thornton R."/>
            <person name="Warren J."/>
            <person name="Weissenberger G."/>
            <person name="Zhang J."/>
            <person name="Zhang L."/>
            <person name="Zhou C."/>
            <person name="Zhu D."/>
            <person name="Muzny D."/>
            <person name="Worley K."/>
            <person name="Gibbs R."/>
        </authorList>
    </citation>
    <scope>NUCLEOTIDE SEQUENCE [LARGE SCALE GENOMIC DNA]</scope>
    <source>
        <strain evidence="5 6">DSM 16047</strain>
    </source>
</reference>
<dbReference type="InterPro" id="IPR001466">
    <property type="entry name" value="Beta-lactam-related"/>
</dbReference>
<proteinExistence type="predicted"/>
<dbReference type="PANTHER" id="PTHR46825">
    <property type="entry name" value="D-ALANYL-D-ALANINE-CARBOXYPEPTIDASE/ENDOPEPTIDASE AMPH"/>
    <property type="match status" value="1"/>
</dbReference>
<dbReference type="PANTHER" id="PTHR46825:SF11">
    <property type="entry name" value="PENICILLIN-BINDING PROTEIN 4"/>
    <property type="match status" value="1"/>
</dbReference>
<dbReference type="HOGENOM" id="CLU_020027_3_2_9"/>
<name>C2EQI0_9LACO</name>
<dbReference type="EMBL" id="ACGU01000108">
    <property type="protein sequence ID" value="EEJ71194.1"/>
    <property type="molecule type" value="Genomic_DNA"/>
</dbReference>
<keyword evidence="6" id="KW-1185">Reference proteome</keyword>
<dbReference type="InterPro" id="IPR012338">
    <property type="entry name" value="Beta-lactam/transpept-like"/>
</dbReference>
<protein>
    <submittedName>
        <fullName evidence="5">Beta-lactamase</fullName>
    </submittedName>
</protein>
<dbReference type="eggNOG" id="COG1680">
    <property type="taxonomic scope" value="Bacteria"/>
</dbReference>
<dbReference type="Gene3D" id="3.40.710.10">
    <property type="entry name" value="DD-peptidase/beta-lactamase superfamily"/>
    <property type="match status" value="1"/>
</dbReference>
<dbReference type="STRING" id="525365.HMPREF0548_1926"/>
<gene>
    <name evidence="5" type="ORF">HMPREF0548_1926</name>
</gene>
<dbReference type="InterPro" id="IPR050491">
    <property type="entry name" value="AmpC-like"/>
</dbReference>
<dbReference type="GO" id="GO:0016020">
    <property type="term" value="C:membrane"/>
    <property type="evidence" value="ECO:0007669"/>
    <property type="project" value="UniProtKB-SubCell"/>
</dbReference>
<dbReference type="SUPFAM" id="SSF56601">
    <property type="entry name" value="beta-lactamase/transpeptidase-like"/>
    <property type="match status" value="1"/>
</dbReference>
<evidence type="ECO:0000256" key="1">
    <source>
        <dbReference type="ARBA" id="ARBA00004370"/>
    </source>
</evidence>
<evidence type="ECO:0000256" key="3">
    <source>
        <dbReference type="SAM" id="Phobius"/>
    </source>
</evidence>
<feature type="transmembrane region" description="Helical" evidence="3">
    <location>
        <begin position="14"/>
        <end position="31"/>
    </location>
</feature>
<keyword evidence="3" id="KW-0812">Transmembrane</keyword>
<dbReference type="PATRIC" id="fig|525365.8.peg.2012"/>
<keyword evidence="3" id="KW-1133">Transmembrane helix</keyword>
<dbReference type="AlphaFoldDB" id="C2EQI0"/>
<organism evidence="5 6">
    <name type="scientific">Lactobacillus ultunensis DSM 16047</name>
    <dbReference type="NCBI Taxonomy" id="525365"/>
    <lineage>
        <taxon>Bacteria</taxon>
        <taxon>Bacillati</taxon>
        <taxon>Bacillota</taxon>
        <taxon>Bacilli</taxon>
        <taxon>Lactobacillales</taxon>
        <taxon>Lactobacillaceae</taxon>
        <taxon>Lactobacillus</taxon>
    </lineage>
</organism>
<keyword evidence="2 3" id="KW-0472">Membrane</keyword>
<feature type="domain" description="Beta-lactamase-related" evidence="4">
    <location>
        <begin position="64"/>
        <end position="278"/>
    </location>
</feature>
<evidence type="ECO:0000259" key="4">
    <source>
        <dbReference type="Pfam" id="PF00144"/>
    </source>
</evidence>
<evidence type="ECO:0000256" key="2">
    <source>
        <dbReference type="ARBA" id="ARBA00023136"/>
    </source>
</evidence>
<evidence type="ECO:0000313" key="6">
    <source>
        <dbReference type="Proteomes" id="UP000005583"/>
    </source>
</evidence>
<sequence length="349" mass="39026">MWHNFGVIRMKKKITIGLFLAYILFCGFLFIKNKYITPKQPSLQSEKVQKYQKLLGNAGLKGNLTIYKNGQRIWQYSTVGDANSSYLINSVQKELTGGLVMQAVSRGKLSLNDKINKFYPNVPNAQNISVLNLLEMTSGLDPAGPMGDAPYNNDDANAQKMIQDTHYNEQNFGKWDYQDLDYILLSHILEKVSGQSYETLFDNMYVYPLKLKHTDFVWADQQKLKEINFLPSGQNIDMNAIHSLLGAGSVAMSNDDLYKVSADLLNGKLLSAQNKAIIYAPGNNPSHYRGGLYTKGDYYESNGNGCGYCNFLRISKDGKVAVILQSMDSSRYGDLSNAADGIYADLFGK</sequence>
<dbReference type="Pfam" id="PF00144">
    <property type="entry name" value="Beta-lactamase"/>
    <property type="match status" value="1"/>
</dbReference>
<evidence type="ECO:0000313" key="5">
    <source>
        <dbReference type="EMBL" id="EEJ71194.1"/>
    </source>
</evidence>